<sequence>MQKRLSAFILMAASLFPASAFAGCFDLAKGQPSSLSGVLTHHIFPGPPNFEDVQKGDTPEPGYILKLDDNICLTGDVDFADPKLRFDEVQLVPTDETSADMRTLRDSRVHVILKDPMPAMTGHHHRPLVAWVTAIEPQGDPTKNYGTAATTVEAFYKALETGDGMLAARFIIPEKTEKGLLSPGSLSRFYGNLDEPLELHDVHALADDRFLVRYRFRDGERVCDGRATVTTTRRDGRAFIKSIRADSGC</sequence>
<feature type="chain" id="PRO_5015854541" description="Lipoprotein" evidence="1">
    <location>
        <begin position="23"/>
        <end position="249"/>
    </location>
</feature>
<name>A0A2W5GT67_9HYPH</name>
<organism evidence="2 3">
    <name type="scientific">Agrobacterium fabrum</name>
    <dbReference type="NCBI Taxonomy" id="1176649"/>
    <lineage>
        <taxon>Bacteria</taxon>
        <taxon>Pseudomonadati</taxon>
        <taxon>Pseudomonadota</taxon>
        <taxon>Alphaproteobacteria</taxon>
        <taxon>Hyphomicrobiales</taxon>
        <taxon>Rhizobiaceae</taxon>
        <taxon>Rhizobium/Agrobacterium group</taxon>
        <taxon>Agrobacterium</taxon>
        <taxon>Agrobacterium tumefaciens complex</taxon>
    </lineage>
</organism>
<comment type="caution">
    <text evidence="2">The sequence shown here is derived from an EMBL/GenBank/DDBJ whole genome shotgun (WGS) entry which is preliminary data.</text>
</comment>
<evidence type="ECO:0008006" key="4">
    <source>
        <dbReference type="Google" id="ProtNLM"/>
    </source>
</evidence>
<proteinExistence type="predicted"/>
<evidence type="ECO:0000313" key="2">
    <source>
        <dbReference type="EMBL" id="PZP49016.1"/>
    </source>
</evidence>
<gene>
    <name evidence="2" type="ORF">DI595_14570</name>
</gene>
<protein>
    <recommendedName>
        <fullName evidence="4">Lipoprotein</fullName>
    </recommendedName>
</protein>
<feature type="signal peptide" evidence="1">
    <location>
        <begin position="1"/>
        <end position="22"/>
    </location>
</feature>
<evidence type="ECO:0000256" key="1">
    <source>
        <dbReference type="SAM" id="SignalP"/>
    </source>
</evidence>
<dbReference type="Proteomes" id="UP000249769">
    <property type="component" value="Unassembled WGS sequence"/>
</dbReference>
<reference evidence="2 3" key="1">
    <citation type="submission" date="2017-08" db="EMBL/GenBank/DDBJ databases">
        <title>Infants hospitalized years apart are colonized by the same room-sourced microbial strains.</title>
        <authorList>
            <person name="Brooks B."/>
            <person name="Olm M.R."/>
            <person name="Firek B.A."/>
            <person name="Baker R."/>
            <person name="Thomas B.C."/>
            <person name="Morowitz M.J."/>
            <person name="Banfield J.F."/>
        </authorList>
    </citation>
    <scope>NUCLEOTIDE SEQUENCE [LARGE SCALE GENOMIC DNA]</scope>
    <source>
        <strain evidence="2">S2_009_000_R2_73</strain>
    </source>
</reference>
<accession>A0A2W5GT67</accession>
<dbReference type="PROSITE" id="PS51257">
    <property type="entry name" value="PROKAR_LIPOPROTEIN"/>
    <property type="match status" value="1"/>
</dbReference>
<evidence type="ECO:0000313" key="3">
    <source>
        <dbReference type="Proteomes" id="UP000249769"/>
    </source>
</evidence>
<dbReference type="EMBL" id="QFOL01000180">
    <property type="protein sequence ID" value="PZP49016.1"/>
    <property type="molecule type" value="Genomic_DNA"/>
</dbReference>
<keyword evidence="1" id="KW-0732">Signal</keyword>
<dbReference type="AlphaFoldDB" id="A0A2W5GT67"/>